<proteinExistence type="predicted"/>
<reference evidence="3 4" key="1">
    <citation type="submission" date="2018-08" db="EMBL/GenBank/DDBJ databases">
        <title>Genomic Encyclopedia of Archaeal and Bacterial Type Strains, Phase II (KMG-II): from individual species to whole genera.</title>
        <authorList>
            <person name="Goeker M."/>
        </authorList>
    </citation>
    <scope>NUCLEOTIDE SEQUENCE [LARGE SCALE GENOMIC DNA]</scope>
    <source>
        <strain evidence="3 4">ATCC 27112</strain>
    </source>
</reference>
<evidence type="ECO:0000313" key="4">
    <source>
        <dbReference type="Proteomes" id="UP000266506"/>
    </source>
</evidence>
<comment type="caution">
    <text evidence="3">The sequence shown here is derived from an EMBL/GenBank/DDBJ whole genome shotgun (WGS) entry which is preliminary data.</text>
</comment>
<feature type="coiled-coil region" evidence="1">
    <location>
        <begin position="764"/>
        <end position="798"/>
    </location>
</feature>
<gene>
    <name evidence="3" type="ORF">EI71_00914</name>
</gene>
<accession>A0A397S4X7</accession>
<name>A0A397S4X7_9MOLU</name>
<evidence type="ECO:0000256" key="1">
    <source>
        <dbReference type="SAM" id="Coils"/>
    </source>
</evidence>
<keyword evidence="4" id="KW-1185">Reference proteome</keyword>
<feature type="coiled-coil region" evidence="1">
    <location>
        <begin position="68"/>
        <end position="121"/>
    </location>
</feature>
<evidence type="ECO:0000256" key="2">
    <source>
        <dbReference type="SAM" id="MobiDB-lite"/>
    </source>
</evidence>
<dbReference type="AlphaFoldDB" id="A0A397S4X7"/>
<sequence>MAAYEETLDALKTKLLEYLKRSENSSSQEPLTFSLLNSLRKSVLSYTKKMNLICNKIKPQEQSYTSAFDSLSKEYSKKEKELEAKLRKDTQDIISKYDDKINTLKDEIKEKEKEIHFEENNILMDIEFFIMASDQNKEMFEAEYNENVSRFNYQIQIASDSYSENTIRFNDLLSKEIEKLEEKYKLSLIDYDKDTERIISHYQKNVDELNQILAKKIDDFNKFQAQKRQKKVKESMEFNDKIRALVSLRNEKNQEARNEYARKQAEAQETKESKRQQYQMESQKISKEFVLNMTALDDRISTLKKEFNDAQDQEKRALEYRLLELKKEEEKLLHDLYTTSTSTKKSAKKIKSEYYGYQEIERKNTDKALSHLEKAYLANSEKTNYQKKLLDLDRTFNMKFIVENETYDNKKFQEINNEFEIDMNHAVQINDLEYNREANKLRSENNLKTLKEERNFDEADALHQIETEKLICQIKSIKYEIASFEEIQKLLHKFESDKFTTTINFKTVNNLLEVEKCKVLDTLNKSMYNLNVKSSKMVLDTSNKAIDLKNKEYEQKGKAKIKRNRMVLNTEQKLVEYQIESFKRDKALELAVLNRNFFFELDTLGHDFLASKFKLEYKNIMGNLSILTEIITMIHYMETDLLKILYDNVSTRPEYKEVVWPFINELLSIIFQGYQRALSIFHDTTDTMIHERIEFEETLKYKGFYKNIEANYKGELSGFIDKKEYYLKQINDVSAQLENNKGLLFSLDNDLYARRKNAKRTGNYDSELKEIQDTTLQYHDVENENLRLSKKLLVLQKEVSRIDNQISQVNLSYTRQQDEIKKMQMTNAQSYFELEKSLERHISSSIADMNVKLREQDIDSNEFQNSISIVKDKNEAFLKLSLDFIEGVYQIMYRFSNNEQDAIIKSAEILEAGYKTDLSELDRDDKNERANAKAIYIREDQARQEEIIRFDKDVIQDSISMKQSISNHDALVKKLTQNIQEEMTQANQTFYQDYYAICDNQKDVVDKHAKDIKNLETEYQRNRVIIFDRFKKSKAQLKSMLEEYISSRNEILQHLPIAEKENEKAFHLDDIKKSIELDETYQEIKTKSTTSMKEVLKKMDLIKAAFDSKQAEIERNHKMSKQKERRNHQAQLRRI</sequence>
<dbReference type="RefSeq" id="WP_119016066.1">
    <property type="nucleotide sequence ID" value="NZ_QXEV01000007.1"/>
</dbReference>
<feature type="compositionally biased region" description="Basic residues" evidence="2">
    <location>
        <begin position="1118"/>
        <end position="1135"/>
    </location>
</feature>
<feature type="region of interest" description="Disordered" evidence="2">
    <location>
        <begin position="1112"/>
        <end position="1135"/>
    </location>
</feature>
<feature type="coiled-coil region" evidence="1">
    <location>
        <begin position="246"/>
        <end position="335"/>
    </location>
</feature>
<protein>
    <submittedName>
        <fullName evidence="3">Uncharacterized protein</fullName>
    </submittedName>
</protein>
<evidence type="ECO:0000313" key="3">
    <source>
        <dbReference type="EMBL" id="RIA77761.1"/>
    </source>
</evidence>
<keyword evidence="1" id="KW-0175">Coiled coil</keyword>
<dbReference type="Proteomes" id="UP000266506">
    <property type="component" value="Unassembled WGS sequence"/>
</dbReference>
<organism evidence="3 4">
    <name type="scientific">Anaeroplasma bactoclasticum</name>
    <dbReference type="NCBI Taxonomy" id="2088"/>
    <lineage>
        <taxon>Bacteria</taxon>
        <taxon>Bacillati</taxon>
        <taxon>Mycoplasmatota</taxon>
        <taxon>Mollicutes</taxon>
        <taxon>Anaeroplasmatales</taxon>
        <taxon>Anaeroplasmataceae</taxon>
        <taxon>Anaeroplasma</taxon>
    </lineage>
</organism>
<dbReference type="EMBL" id="QXEV01000007">
    <property type="protein sequence ID" value="RIA77761.1"/>
    <property type="molecule type" value="Genomic_DNA"/>
</dbReference>
<dbReference type="InParanoid" id="A0A397S4X7"/>